<dbReference type="InterPro" id="IPR007460">
    <property type="entry name" value="BrnT_toxin"/>
</dbReference>
<protein>
    <submittedName>
        <fullName evidence="1">BrnT family toxin</fullName>
    </submittedName>
</protein>
<comment type="caution">
    <text evidence="1">The sequence shown here is derived from an EMBL/GenBank/DDBJ whole genome shotgun (WGS) entry which is preliminary data.</text>
</comment>
<evidence type="ECO:0000313" key="2">
    <source>
        <dbReference type="Proteomes" id="UP000484875"/>
    </source>
</evidence>
<dbReference type="RefSeq" id="WP_161092434.1">
    <property type="nucleotide sequence ID" value="NZ_WWCV01000062.1"/>
</dbReference>
<name>A0A845HMT0_9BURK</name>
<dbReference type="AlphaFoldDB" id="A0A845HMT0"/>
<dbReference type="InterPro" id="IPR038573">
    <property type="entry name" value="BrnT_sf"/>
</dbReference>
<organism evidence="1 2">
    <name type="scientific">Duganella vulcania</name>
    <dbReference type="NCBI Taxonomy" id="2692166"/>
    <lineage>
        <taxon>Bacteria</taxon>
        <taxon>Pseudomonadati</taxon>
        <taxon>Pseudomonadota</taxon>
        <taxon>Betaproteobacteria</taxon>
        <taxon>Burkholderiales</taxon>
        <taxon>Oxalobacteraceae</taxon>
        <taxon>Telluria group</taxon>
        <taxon>Duganella</taxon>
    </lineage>
</organism>
<dbReference type="Pfam" id="PF04365">
    <property type="entry name" value="BrnT_toxin"/>
    <property type="match status" value="1"/>
</dbReference>
<dbReference type="Proteomes" id="UP000484875">
    <property type="component" value="Unassembled WGS sequence"/>
</dbReference>
<proteinExistence type="predicted"/>
<accession>A0A845HMT0</accession>
<evidence type="ECO:0000313" key="1">
    <source>
        <dbReference type="EMBL" id="MYN20068.1"/>
    </source>
</evidence>
<gene>
    <name evidence="1" type="ORF">GTP81_25330</name>
</gene>
<dbReference type="Gene3D" id="3.10.450.530">
    <property type="entry name" value="Ribonuclease toxin, BrnT, of type II toxin-antitoxin system"/>
    <property type="match status" value="1"/>
</dbReference>
<keyword evidence="2" id="KW-1185">Reference proteome</keyword>
<sequence length="71" mass="8634">MLIEFDPEFDGDTFTWLDERVEYGEDRFVTMGLLRSRTVVLVWTWRQRARRIISMRYANEKEVTLFKRSLG</sequence>
<reference evidence="1 2" key="1">
    <citation type="submission" date="2019-12" db="EMBL/GenBank/DDBJ databases">
        <title>Novel species isolated from a subtropical stream in China.</title>
        <authorList>
            <person name="Lu H."/>
        </authorList>
    </citation>
    <scope>NUCLEOTIDE SEQUENCE [LARGE SCALE GENOMIC DNA]</scope>
    <source>
        <strain evidence="1 2">FT107W</strain>
    </source>
</reference>
<dbReference type="EMBL" id="WWCV01000062">
    <property type="protein sequence ID" value="MYN20068.1"/>
    <property type="molecule type" value="Genomic_DNA"/>
</dbReference>